<evidence type="ECO:0000256" key="1">
    <source>
        <dbReference type="SAM" id="MobiDB-lite"/>
    </source>
</evidence>
<dbReference type="OrthoDB" id="10011855at2759"/>
<comment type="caution">
    <text evidence="2">The sequence shown here is derived from an EMBL/GenBank/DDBJ whole genome shotgun (WGS) entry which is preliminary data.</text>
</comment>
<feature type="region of interest" description="Disordered" evidence="1">
    <location>
        <begin position="68"/>
        <end position="99"/>
    </location>
</feature>
<evidence type="ECO:0000313" key="3">
    <source>
        <dbReference type="Proteomes" id="UP000616769"/>
    </source>
</evidence>
<proteinExistence type="predicted"/>
<accession>A0A132A5Y3</accession>
<evidence type="ECO:0000313" key="2">
    <source>
        <dbReference type="EMBL" id="KPM06035.1"/>
    </source>
</evidence>
<organism evidence="2 3">
    <name type="scientific">Sarcoptes scabiei</name>
    <name type="common">Itch mite</name>
    <name type="synonym">Acarus scabiei</name>
    <dbReference type="NCBI Taxonomy" id="52283"/>
    <lineage>
        <taxon>Eukaryota</taxon>
        <taxon>Metazoa</taxon>
        <taxon>Ecdysozoa</taxon>
        <taxon>Arthropoda</taxon>
        <taxon>Chelicerata</taxon>
        <taxon>Arachnida</taxon>
        <taxon>Acari</taxon>
        <taxon>Acariformes</taxon>
        <taxon>Sarcoptiformes</taxon>
        <taxon>Astigmata</taxon>
        <taxon>Psoroptidia</taxon>
        <taxon>Sarcoptoidea</taxon>
        <taxon>Sarcoptidae</taxon>
        <taxon>Sarcoptinae</taxon>
        <taxon>Sarcoptes</taxon>
    </lineage>
</organism>
<dbReference type="Proteomes" id="UP000616769">
    <property type="component" value="Unassembled WGS sequence"/>
</dbReference>
<protein>
    <submittedName>
        <fullName evidence="2">Uncharacterized protein</fullName>
    </submittedName>
</protein>
<name>A0A132A5Y3_SARSC</name>
<reference evidence="2 3" key="1">
    <citation type="journal article" date="2015" name="Parasit. Vectors">
        <title>Draft genome of the scabies mite.</title>
        <authorList>
            <person name="Rider S.D.Jr."/>
            <person name="Morgan M.S."/>
            <person name="Arlian L.G."/>
        </authorList>
    </citation>
    <scope>NUCLEOTIDE SEQUENCE [LARGE SCALE GENOMIC DNA]</scope>
    <source>
        <strain evidence="2">Arlian Lab</strain>
    </source>
</reference>
<sequence length="99" mass="10749">MQGNAIEELRRLIIYMYQSGVPLPPNLPSLSAVSTTGQSLNSQQVANIIERYGFAAGENLKTSTKITAVDPEDGSDNINAQIENNEPGERNSRQASPME</sequence>
<dbReference type="AlphaFoldDB" id="A0A132A5Y3"/>
<dbReference type="VEuPathDB" id="VectorBase:SSCA009189"/>
<dbReference type="EMBL" id="JXLN01010633">
    <property type="protein sequence ID" value="KPM06035.1"/>
    <property type="molecule type" value="Genomic_DNA"/>
</dbReference>
<gene>
    <name evidence="2" type="ORF">QR98_0045080</name>
</gene>